<dbReference type="PANTHER" id="PTHR31099:SF49">
    <property type="entry name" value="MYOSIN HEAVY CHAIN-LIKE PROTEIN"/>
    <property type="match status" value="1"/>
</dbReference>
<evidence type="ECO:0000259" key="1">
    <source>
        <dbReference type="Pfam" id="PF04195"/>
    </source>
</evidence>
<proteinExistence type="predicted"/>
<dbReference type="InterPro" id="IPR007321">
    <property type="entry name" value="Transposase_28"/>
</dbReference>
<accession>A0A392RNQ5</accession>
<feature type="domain" description="Transposase (putative) gypsy type" evidence="1">
    <location>
        <begin position="44"/>
        <end position="102"/>
    </location>
</feature>
<keyword evidence="3" id="KW-1185">Reference proteome</keyword>
<comment type="caution">
    <text evidence="2">The sequence shown here is derived from an EMBL/GenBank/DDBJ whole genome shotgun (WGS) entry which is preliminary data.</text>
</comment>
<dbReference type="PANTHER" id="PTHR31099">
    <property type="entry name" value="OS06G0165300 PROTEIN"/>
    <property type="match status" value="1"/>
</dbReference>
<evidence type="ECO:0000313" key="3">
    <source>
        <dbReference type="Proteomes" id="UP000265520"/>
    </source>
</evidence>
<feature type="non-terminal residue" evidence="2">
    <location>
        <position position="1"/>
    </location>
</feature>
<sequence>GRFLGSGIDESEIIVEPVADNEPVSLSRPQGSTPATFYMYSSLFTRLGVLLPFTSFECRVLRYANVAPSQLHPNSWLFVRAFEILCSAVDVEPSVPVFFSFY</sequence>
<dbReference type="Proteomes" id="UP000265520">
    <property type="component" value="Unassembled WGS sequence"/>
</dbReference>
<evidence type="ECO:0000313" key="2">
    <source>
        <dbReference type="EMBL" id="MCI37195.1"/>
    </source>
</evidence>
<protein>
    <recommendedName>
        <fullName evidence="1">Transposase (putative) gypsy type domain-containing protein</fullName>
    </recommendedName>
</protein>
<organism evidence="2 3">
    <name type="scientific">Trifolium medium</name>
    <dbReference type="NCBI Taxonomy" id="97028"/>
    <lineage>
        <taxon>Eukaryota</taxon>
        <taxon>Viridiplantae</taxon>
        <taxon>Streptophyta</taxon>
        <taxon>Embryophyta</taxon>
        <taxon>Tracheophyta</taxon>
        <taxon>Spermatophyta</taxon>
        <taxon>Magnoliopsida</taxon>
        <taxon>eudicotyledons</taxon>
        <taxon>Gunneridae</taxon>
        <taxon>Pentapetalae</taxon>
        <taxon>rosids</taxon>
        <taxon>fabids</taxon>
        <taxon>Fabales</taxon>
        <taxon>Fabaceae</taxon>
        <taxon>Papilionoideae</taxon>
        <taxon>50 kb inversion clade</taxon>
        <taxon>NPAAA clade</taxon>
        <taxon>Hologalegina</taxon>
        <taxon>IRL clade</taxon>
        <taxon>Trifolieae</taxon>
        <taxon>Trifolium</taxon>
    </lineage>
</organism>
<dbReference type="EMBL" id="LXQA010241893">
    <property type="protein sequence ID" value="MCI37195.1"/>
    <property type="molecule type" value="Genomic_DNA"/>
</dbReference>
<reference evidence="2 3" key="1">
    <citation type="journal article" date="2018" name="Front. Plant Sci.">
        <title>Red Clover (Trifolium pratense) and Zigzag Clover (T. medium) - A Picture of Genomic Similarities and Differences.</title>
        <authorList>
            <person name="Dluhosova J."/>
            <person name="Istvanek J."/>
            <person name="Nedelnik J."/>
            <person name="Repkova J."/>
        </authorList>
    </citation>
    <scope>NUCLEOTIDE SEQUENCE [LARGE SCALE GENOMIC DNA]</scope>
    <source>
        <strain evidence="3">cv. 10/8</strain>
        <tissue evidence="2">Leaf</tissue>
    </source>
</reference>
<feature type="non-terminal residue" evidence="2">
    <location>
        <position position="102"/>
    </location>
</feature>
<dbReference type="AlphaFoldDB" id="A0A392RNQ5"/>
<name>A0A392RNQ5_9FABA</name>
<dbReference type="Pfam" id="PF04195">
    <property type="entry name" value="Transposase_28"/>
    <property type="match status" value="1"/>
</dbReference>